<dbReference type="Proteomes" id="UP001586593">
    <property type="component" value="Unassembled WGS sequence"/>
</dbReference>
<evidence type="ECO:0000256" key="1">
    <source>
        <dbReference type="SAM" id="MobiDB-lite"/>
    </source>
</evidence>
<gene>
    <name evidence="2" type="ORF">VTK73DRAFT_10171</name>
</gene>
<evidence type="ECO:0000313" key="3">
    <source>
        <dbReference type="Proteomes" id="UP001586593"/>
    </source>
</evidence>
<accession>A0ABR3VY37</accession>
<comment type="caution">
    <text evidence="2">The sequence shown here is derived from an EMBL/GenBank/DDBJ whole genome shotgun (WGS) entry which is preliminary data.</text>
</comment>
<reference evidence="2 3" key="1">
    <citation type="journal article" date="2024" name="Commun. Biol.">
        <title>Comparative genomic analysis of thermophilic fungi reveals convergent evolutionary adaptations and gene losses.</title>
        <authorList>
            <person name="Steindorff A.S."/>
            <person name="Aguilar-Pontes M.V."/>
            <person name="Robinson A.J."/>
            <person name="Andreopoulos B."/>
            <person name="LaButti K."/>
            <person name="Kuo A."/>
            <person name="Mondo S."/>
            <person name="Riley R."/>
            <person name="Otillar R."/>
            <person name="Haridas S."/>
            <person name="Lipzen A."/>
            <person name="Grimwood J."/>
            <person name="Schmutz J."/>
            <person name="Clum A."/>
            <person name="Reid I.D."/>
            <person name="Moisan M.C."/>
            <person name="Butler G."/>
            <person name="Nguyen T.T.M."/>
            <person name="Dewar K."/>
            <person name="Conant G."/>
            <person name="Drula E."/>
            <person name="Henrissat B."/>
            <person name="Hansel C."/>
            <person name="Singer S."/>
            <person name="Hutchinson M.I."/>
            <person name="de Vries R.P."/>
            <person name="Natvig D.O."/>
            <person name="Powell A.J."/>
            <person name="Tsang A."/>
            <person name="Grigoriev I.V."/>
        </authorList>
    </citation>
    <scope>NUCLEOTIDE SEQUENCE [LARGE SCALE GENOMIC DNA]</scope>
    <source>
        <strain evidence="2 3">ATCC 24622</strain>
    </source>
</reference>
<organism evidence="2 3">
    <name type="scientific">Phialemonium thermophilum</name>
    <dbReference type="NCBI Taxonomy" id="223376"/>
    <lineage>
        <taxon>Eukaryota</taxon>
        <taxon>Fungi</taxon>
        <taxon>Dikarya</taxon>
        <taxon>Ascomycota</taxon>
        <taxon>Pezizomycotina</taxon>
        <taxon>Sordariomycetes</taxon>
        <taxon>Sordariomycetidae</taxon>
        <taxon>Cephalothecales</taxon>
        <taxon>Cephalothecaceae</taxon>
        <taxon>Phialemonium</taxon>
    </lineage>
</organism>
<evidence type="ECO:0000313" key="2">
    <source>
        <dbReference type="EMBL" id="KAL1848171.1"/>
    </source>
</evidence>
<feature type="region of interest" description="Disordered" evidence="1">
    <location>
        <begin position="33"/>
        <end position="52"/>
    </location>
</feature>
<proteinExistence type="predicted"/>
<protein>
    <submittedName>
        <fullName evidence="2">Uncharacterized protein</fullName>
    </submittedName>
</protein>
<sequence>MPFLHPLSLVCSTRKDLSVASESELVRVQWDGTRDRGGLARSPKQGPIPVSIPGPLRTSRYAGVVPMRSGGKCWRDPRRASKASSICTATPSLCHLAHLTKELAPLEWTGSRLRAREEQQHLSSRICPWCMWPTPLARLCHDGWACPLTSDGGRGGVILHSCVCFGGLEQAASRKQWYLGTGPRYLSRTH</sequence>
<dbReference type="EMBL" id="JAZHXJ010000933">
    <property type="protein sequence ID" value="KAL1848171.1"/>
    <property type="molecule type" value="Genomic_DNA"/>
</dbReference>
<keyword evidence="3" id="KW-1185">Reference proteome</keyword>
<name>A0ABR3VY37_9PEZI</name>